<dbReference type="AlphaFoldDB" id="A0A484HBD8"/>
<evidence type="ECO:0000256" key="1">
    <source>
        <dbReference type="SAM" id="MobiDB-lite"/>
    </source>
</evidence>
<evidence type="ECO:0008006" key="3">
    <source>
        <dbReference type="Google" id="ProtNLM"/>
    </source>
</evidence>
<feature type="region of interest" description="Disordered" evidence="1">
    <location>
        <begin position="215"/>
        <end position="240"/>
    </location>
</feature>
<organism evidence="2">
    <name type="scientific">uncultured Desulfobacteraceae bacterium</name>
    <dbReference type="NCBI Taxonomy" id="218296"/>
    <lineage>
        <taxon>Bacteria</taxon>
        <taxon>Pseudomonadati</taxon>
        <taxon>Thermodesulfobacteriota</taxon>
        <taxon>Desulfobacteria</taxon>
        <taxon>Desulfobacterales</taxon>
        <taxon>Desulfobacteraceae</taxon>
        <taxon>environmental samples</taxon>
    </lineage>
</organism>
<reference evidence="2" key="1">
    <citation type="submission" date="2019-01" db="EMBL/GenBank/DDBJ databases">
        <authorList>
            <consortium name="Genoscope - CEA"/>
            <person name="William W."/>
        </authorList>
    </citation>
    <scope>NUCLEOTIDE SEQUENCE</scope>
    <source>
        <strain evidence="2">CR-1</strain>
    </source>
</reference>
<sequence length="240" mass="26950">MIKNAEAGFSEYEKLVKQVDKAFSEVEALHGDKVRCAVKCSDCCHALFDLSLIEAMYIKDRFDALTDTEKKEKILKKANRADRDVYRIKRKASQDLDKGKDEFEIMAEMSLERVRCPLLNDDDMCDLYESRPITCRLYGIPTSIGGRGHTCGMSGFLENEKYPTANLDAIHRALYRISEEYAGSVQSRHSKIAELLLPLSMALLTDYNDEYLGIAPEKKTGEKDGDSAAGGKTAGRKKND</sequence>
<dbReference type="Pfam" id="PF03692">
    <property type="entry name" value="CxxCxxCC"/>
    <property type="match status" value="1"/>
</dbReference>
<proteinExistence type="predicted"/>
<evidence type="ECO:0000313" key="2">
    <source>
        <dbReference type="EMBL" id="VEN72584.1"/>
    </source>
</evidence>
<protein>
    <recommendedName>
        <fullName evidence="3">Zinc/iron-chelating domain-containing protein</fullName>
    </recommendedName>
</protein>
<dbReference type="EMBL" id="CAACVI010000001">
    <property type="protein sequence ID" value="VEN72584.1"/>
    <property type="molecule type" value="Genomic_DNA"/>
</dbReference>
<gene>
    <name evidence="2" type="ORF">EPICR_10083</name>
</gene>
<name>A0A484HBD8_9BACT</name>
<accession>A0A484HBD8</accession>
<dbReference type="InterPro" id="IPR005358">
    <property type="entry name" value="Puta_zinc/iron-chelating_dom"/>
</dbReference>
<feature type="compositionally biased region" description="Basic and acidic residues" evidence="1">
    <location>
        <begin position="216"/>
        <end position="226"/>
    </location>
</feature>